<protein>
    <submittedName>
        <fullName evidence="2">Uncharacterized protein</fullName>
    </submittedName>
</protein>
<dbReference type="AlphaFoldDB" id="A0A7X6PKT4"/>
<feature type="compositionally biased region" description="Low complexity" evidence="1">
    <location>
        <begin position="224"/>
        <end position="233"/>
    </location>
</feature>
<feature type="region of interest" description="Disordered" evidence="1">
    <location>
        <begin position="215"/>
        <end position="265"/>
    </location>
</feature>
<dbReference type="EMBL" id="JAAZHI010000006">
    <property type="protein sequence ID" value="NLA54741.1"/>
    <property type="molecule type" value="Genomic_DNA"/>
</dbReference>
<dbReference type="Proteomes" id="UP000557899">
    <property type="component" value="Unassembled WGS sequence"/>
</dbReference>
<comment type="caution">
    <text evidence="2">The sequence shown here is derived from an EMBL/GenBank/DDBJ whole genome shotgun (WGS) entry which is preliminary data.</text>
</comment>
<reference evidence="2 3" key="1">
    <citation type="journal article" date="2020" name="Biotechnol. Biofuels">
        <title>New insights from the biogas microbiome by comprehensive genome-resolved metagenomics of nearly 1600 species originating from multiple anaerobic digesters.</title>
        <authorList>
            <person name="Campanaro S."/>
            <person name="Treu L."/>
            <person name="Rodriguez-R L.M."/>
            <person name="Kovalovszki A."/>
            <person name="Ziels R.M."/>
            <person name="Maus I."/>
            <person name="Zhu X."/>
            <person name="Kougias P.G."/>
            <person name="Basile A."/>
            <person name="Luo G."/>
            <person name="Schluter A."/>
            <person name="Konstantinidis K.T."/>
            <person name="Angelidaki I."/>
        </authorList>
    </citation>
    <scope>NUCLEOTIDE SEQUENCE [LARGE SCALE GENOMIC DNA]</scope>
    <source>
        <strain evidence="2">AS15tlH2ME_198</strain>
    </source>
</reference>
<accession>A0A7X6PKT4</accession>
<evidence type="ECO:0000313" key="2">
    <source>
        <dbReference type="EMBL" id="NLA54741.1"/>
    </source>
</evidence>
<gene>
    <name evidence="2" type="ORF">GX859_00345</name>
</gene>
<proteinExistence type="predicted"/>
<name>A0A7X6PKT4_9CORY</name>
<organism evidence="2 3">
    <name type="scientific">Corynebacterium humireducens</name>
    <dbReference type="NCBI Taxonomy" id="1223514"/>
    <lineage>
        <taxon>Bacteria</taxon>
        <taxon>Bacillati</taxon>
        <taxon>Actinomycetota</taxon>
        <taxon>Actinomycetes</taxon>
        <taxon>Mycobacteriales</taxon>
        <taxon>Corynebacteriaceae</taxon>
        <taxon>Corynebacterium</taxon>
    </lineage>
</organism>
<evidence type="ECO:0000256" key="1">
    <source>
        <dbReference type="SAM" id="MobiDB-lite"/>
    </source>
</evidence>
<evidence type="ECO:0000313" key="3">
    <source>
        <dbReference type="Proteomes" id="UP000557899"/>
    </source>
</evidence>
<sequence>MAVPSYPLARPPVGTDVHSLPVEKVSQAILFSQLRAAELMEPGGTLIPVRLIPDFIHGGWRVRWEFGTIGSVPGPLRQVFPELERVHQAQCEPLAWARVSVNKDRGLLDVALELPSPELAVPWNSLVDGTRLLPQGGRLPATLTGENRQMLGQVDGVDVWVEGEVVGQLEYVPLEDGALGVRVFVVDGESFIDIGVGDVAPVPVLPERVVVEEAPAPPAPASPASPALSPQAPWDVTVPGEELAEPNPTGPRRVLSPVVASDSAD</sequence>